<keyword evidence="6" id="KW-1185">Reference proteome</keyword>
<dbReference type="InterPro" id="IPR044542">
    <property type="entry name" value="NAA30-like"/>
</dbReference>
<accession>A0A1E3Q569</accession>
<comment type="similarity">
    <text evidence="3">Belongs to the acetyltransferase family. MAK3 subfamily.</text>
</comment>
<dbReference type="STRING" id="675824.A0A1E3Q569"/>
<dbReference type="Pfam" id="PF00583">
    <property type="entry name" value="Acetyltransf_1"/>
    <property type="match status" value="1"/>
</dbReference>
<dbReference type="AlphaFoldDB" id="A0A1E3Q569"/>
<name>A0A1E3Q569_LIPST</name>
<reference evidence="5 6" key="1">
    <citation type="journal article" date="2016" name="Proc. Natl. Acad. Sci. U.S.A.">
        <title>Comparative genomics of biotechnologically important yeasts.</title>
        <authorList>
            <person name="Riley R."/>
            <person name="Haridas S."/>
            <person name="Wolfe K.H."/>
            <person name="Lopes M.R."/>
            <person name="Hittinger C.T."/>
            <person name="Goeker M."/>
            <person name="Salamov A.A."/>
            <person name="Wisecaver J.H."/>
            <person name="Long T.M."/>
            <person name="Calvey C.H."/>
            <person name="Aerts A.L."/>
            <person name="Barry K.W."/>
            <person name="Choi C."/>
            <person name="Clum A."/>
            <person name="Coughlan A.Y."/>
            <person name="Deshpande S."/>
            <person name="Douglass A.P."/>
            <person name="Hanson S.J."/>
            <person name="Klenk H.-P."/>
            <person name="LaButti K.M."/>
            <person name="Lapidus A."/>
            <person name="Lindquist E.A."/>
            <person name="Lipzen A.M."/>
            <person name="Meier-Kolthoff J.P."/>
            <person name="Ohm R.A."/>
            <person name="Otillar R.P."/>
            <person name="Pangilinan J.L."/>
            <person name="Peng Y."/>
            <person name="Rokas A."/>
            <person name="Rosa C.A."/>
            <person name="Scheuner C."/>
            <person name="Sibirny A.A."/>
            <person name="Slot J.C."/>
            <person name="Stielow J.B."/>
            <person name="Sun H."/>
            <person name="Kurtzman C.P."/>
            <person name="Blackwell M."/>
            <person name="Grigoriev I.V."/>
            <person name="Jeffries T.W."/>
        </authorList>
    </citation>
    <scope>NUCLEOTIDE SEQUENCE [LARGE SCALE GENOMIC DNA]</scope>
    <source>
        <strain evidence="5 6">NRRL Y-11557</strain>
    </source>
</reference>
<protein>
    <recommendedName>
        <fullName evidence="4">N-acetyltransferase domain-containing protein</fullName>
    </recommendedName>
</protein>
<dbReference type="GO" id="GO:0000822">
    <property type="term" value="F:inositol hexakisphosphate binding"/>
    <property type="evidence" value="ECO:0007669"/>
    <property type="project" value="EnsemblFungi"/>
</dbReference>
<proteinExistence type="inferred from homology"/>
<gene>
    <name evidence="5" type="ORF">LIPSTDRAFT_105254</name>
</gene>
<evidence type="ECO:0000256" key="2">
    <source>
        <dbReference type="ARBA" id="ARBA00023315"/>
    </source>
</evidence>
<evidence type="ECO:0000313" key="6">
    <source>
        <dbReference type="Proteomes" id="UP000094385"/>
    </source>
</evidence>
<dbReference type="Proteomes" id="UP000094385">
    <property type="component" value="Unassembled WGS sequence"/>
</dbReference>
<evidence type="ECO:0000259" key="4">
    <source>
        <dbReference type="PROSITE" id="PS51186"/>
    </source>
</evidence>
<dbReference type="PANTHER" id="PTHR45896:SF1">
    <property type="entry name" value="N-ALPHA-ACETYLTRANSFERASE 30"/>
    <property type="match status" value="1"/>
</dbReference>
<dbReference type="FunFam" id="3.40.630.30:FF:000091">
    <property type="entry name" value="Peptide alpha-N-acetyltransferase"/>
    <property type="match status" value="1"/>
</dbReference>
<sequence length="174" mass="19865">MPIIYRKYEPPQTARDLTAIRRLISQDLSEPYGIYVYRYFIYQWPHLCFLALDTGDNLVGVVVCKLASHRGVKLRGYIAMLAVATAYRGRGIATKLVRLAIDCMIEDGADEIVLETEVDNESAIRLYERMGFIRSKRMHRYYMNASDAFRLVLPVKVESDREVGPSSGAGDMYI</sequence>
<evidence type="ECO:0000256" key="3">
    <source>
        <dbReference type="ARBA" id="ARBA00024025"/>
    </source>
</evidence>
<dbReference type="InterPro" id="IPR016181">
    <property type="entry name" value="Acyl_CoA_acyltransferase"/>
</dbReference>
<keyword evidence="1" id="KW-0808">Transferase</keyword>
<dbReference type="PANTHER" id="PTHR45896">
    <property type="entry name" value="N-ALPHA-ACETYLTRANSFERASE 30"/>
    <property type="match status" value="1"/>
</dbReference>
<dbReference type="InterPro" id="IPR000182">
    <property type="entry name" value="GNAT_dom"/>
</dbReference>
<dbReference type="GO" id="GO:0004596">
    <property type="term" value="F:protein-N-terminal amino-acid acetyltransferase activity"/>
    <property type="evidence" value="ECO:0007669"/>
    <property type="project" value="EnsemblFungi"/>
</dbReference>
<dbReference type="SUPFAM" id="SSF55729">
    <property type="entry name" value="Acyl-CoA N-acyltransferases (Nat)"/>
    <property type="match status" value="1"/>
</dbReference>
<dbReference type="Gene3D" id="3.40.630.30">
    <property type="match status" value="1"/>
</dbReference>
<dbReference type="EMBL" id="KV454295">
    <property type="protein sequence ID" value="ODQ72624.1"/>
    <property type="molecule type" value="Genomic_DNA"/>
</dbReference>
<dbReference type="CDD" id="cd04301">
    <property type="entry name" value="NAT_SF"/>
    <property type="match status" value="1"/>
</dbReference>
<feature type="domain" description="N-acetyltransferase" evidence="4">
    <location>
        <begin position="3"/>
        <end position="156"/>
    </location>
</feature>
<keyword evidence="2" id="KW-0012">Acyltransferase</keyword>
<dbReference type="GO" id="GO:0031417">
    <property type="term" value="C:NatC complex"/>
    <property type="evidence" value="ECO:0007669"/>
    <property type="project" value="EnsemblFungi"/>
</dbReference>
<organism evidence="5 6">
    <name type="scientific">Lipomyces starkeyi NRRL Y-11557</name>
    <dbReference type="NCBI Taxonomy" id="675824"/>
    <lineage>
        <taxon>Eukaryota</taxon>
        <taxon>Fungi</taxon>
        <taxon>Dikarya</taxon>
        <taxon>Ascomycota</taxon>
        <taxon>Saccharomycotina</taxon>
        <taxon>Lipomycetes</taxon>
        <taxon>Lipomycetales</taxon>
        <taxon>Lipomycetaceae</taxon>
        <taxon>Lipomyces</taxon>
    </lineage>
</organism>
<dbReference type="GO" id="GO:0032880">
    <property type="term" value="P:regulation of protein localization"/>
    <property type="evidence" value="ECO:0007669"/>
    <property type="project" value="EnsemblFungi"/>
</dbReference>
<evidence type="ECO:0000256" key="1">
    <source>
        <dbReference type="ARBA" id="ARBA00022679"/>
    </source>
</evidence>
<dbReference type="PROSITE" id="PS51186">
    <property type="entry name" value="GNAT"/>
    <property type="match status" value="1"/>
</dbReference>
<dbReference type="OrthoDB" id="249099at2759"/>
<evidence type="ECO:0000313" key="5">
    <source>
        <dbReference type="EMBL" id="ODQ72624.1"/>
    </source>
</evidence>